<evidence type="ECO:0000313" key="8">
    <source>
        <dbReference type="EMBL" id="QKR00295.1"/>
    </source>
</evidence>
<feature type="transmembrane region" description="Helical" evidence="6">
    <location>
        <begin position="102"/>
        <end position="122"/>
    </location>
</feature>
<dbReference type="EMBL" id="CP049074">
    <property type="protein sequence ID" value="QKR00295.1"/>
    <property type="molecule type" value="Genomic_DNA"/>
</dbReference>
<feature type="transmembrane region" description="Helical" evidence="6">
    <location>
        <begin position="394"/>
        <end position="415"/>
    </location>
</feature>
<evidence type="ECO:0000256" key="4">
    <source>
        <dbReference type="ARBA" id="ARBA00022989"/>
    </source>
</evidence>
<evidence type="ECO:0000256" key="1">
    <source>
        <dbReference type="ARBA" id="ARBA00004141"/>
    </source>
</evidence>
<keyword evidence="5 6" id="KW-0472">Membrane</keyword>
<feature type="transmembrane region" description="Helical" evidence="6">
    <location>
        <begin position="159"/>
        <end position="180"/>
    </location>
</feature>
<feature type="transmembrane region" description="Helical" evidence="6">
    <location>
        <begin position="224"/>
        <end position="241"/>
    </location>
</feature>
<dbReference type="GeneID" id="55641847"/>
<dbReference type="Proteomes" id="UP000509301">
    <property type="component" value="Chromosome"/>
</dbReference>
<evidence type="ECO:0000256" key="2">
    <source>
        <dbReference type="ARBA" id="ARBA00022448"/>
    </source>
</evidence>
<accession>A0A6N0NVQ2</accession>
<dbReference type="CDD" id="cd17504">
    <property type="entry name" value="MFS_MMR_MDR_like"/>
    <property type="match status" value="1"/>
</dbReference>
<keyword evidence="2" id="KW-0813">Transport</keyword>
<feature type="transmembrane region" description="Helical" evidence="6">
    <location>
        <begin position="262"/>
        <end position="285"/>
    </location>
</feature>
<dbReference type="Gene3D" id="1.20.1720.10">
    <property type="entry name" value="Multidrug resistance protein D"/>
    <property type="match status" value="1"/>
</dbReference>
<reference evidence="8 9" key="1">
    <citation type="submission" date="2020-02" db="EMBL/GenBank/DDBJ databases">
        <title>Comparative genome analysis reveals the metabolism and evolution of the thermophilic archaeal genus Metallosphaera.</title>
        <authorList>
            <person name="Jiang C."/>
        </authorList>
    </citation>
    <scope>NUCLEOTIDE SEQUENCE [LARGE SCALE GENOMIC DNA]</scope>
    <source>
        <strain evidence="8 9">Ric-A</strain>
    </source>
</reference>
<keyword evidence="9" id="KW-1185">Reference proteome</keyword>
<feature type="transmembrane region" description="Helical" evidence="6">
    <location>
        <begin position="441"/>
        <end position="459"/>
    </location>
</feature>
<dbReference type="PANTHER" id="PTHR42718:SF9">
    <property type="entry name" value="MAJOR FACILITATOR SUPERFAMILY MULTIDRUG TRANSPORTER MFSC"/>
    <property type="match status" value="1"/>
</dbReference>
<feature type="domain" description="Major facilitator superfamily (MFS) profile" evidence="7">
    <location>
        <begin position="8"/>
        <end position="461"/>
    </location>
</feature>
<dbReference type="PROSITE" id="PS50850">
    <property type="entry name" value="MFS"/>
    <property type="match status" value="1"/>
</dbReference>
<evidence type="ECO:0000256" key="3">
    <source>
        <dbReference type="ARBA" id="ARBA00022692"/>
    </source>
</evidence>
<dbReference type="Gene3D" id="1.20.1250.20">
    <property type="entry name" value="MFS general substrate transporter like domains"/>
    <property type="match status" value="1"/>
</dbReference>
<sequence length="479" mass="51341">MDSRGREVLLLLVWGDLLINYVETMVVPAIPTIQNDFSISSTLASWITSAFIIVGAVVSPIFGKLADLYGRKKMYLISLGSYLIAVGLAGFSPTIYTLIGARAIQGLGYGIFPVGLAIITDVLPPEDVATAQGLLSGSVGIGTALGLIVGAYIDQNLGWQYAFHTAFFLSLAFFVVILLGLKDTGTRVKQSIDYVGATLITLGMVLILVYITEGPSLGWLNYENLTMLTLGLLLVLAFIPVELRVRDPLVDMRLMRIRNVMVSNLVGIVSSIALMIMYFGIIYYAQLPPPFGLGLDIFSAGLTLAPATVVMLIVGPIVGKLTGDIGPKPLLLVGSVISVMGFLLLISNRSSSQALVEDVIVAGTGMISIIIPLINMIAVSLPETARGIGLGVNTLLRNLGASIGPVLATSIMTSYKDPYVFMLNGKILSISFYPSRTAFDVMFEVAILVIVVNLGISLATKNYRLREKRGKIEADVRSR</sequence>
<keyword evidence="4 6" id="KW-1133">Transmembrane helix</keyword>
<feature type="transmembrane region" description="Helical" evidence="6">
    <location>
        <begin position="330"/>
        <end position="347"/>
    </location>
</feature>
<gene>
    <name evidence="8" type="ORF">GWK48_07825</name>
</gene>
<evidence type="ECO:0000259" key="7">
    <source>
        <dbReference type="PROSITE" id="PS50850"/>
    </source>
</evidence>
<dbReference type="InterPro" id="IPR020846">
    <property type="entry name" value="MFS_dom"/>
</dbReference>
<dbReference type="Pfam" id="PF07690">
    <property type="entry name" value="MFS_1"/>
    <property type="match status" value="1"/>
</dbReference>
<dbReference type="InterPro" id="IPR011701">
    <property type="entry name" value="MFS"/>
</dbReference>
<dbReference type="OrthoDB" id="117970at2157"/>
<proteinExistence type="predicted"/>
<protein>
    <submittedName>
        <fullName evidence="8">MFS transporter</fullName>
    </submittedName>
</protein>
<dbReference type="GO" id="GO:0022857">
    <property type="term" value="F:transmembrane transporter activity"/>
    <property type="evidence" value="ECO:0007669"/>
    <property type="project" value="InterPro"/>
</dbReference>
<dbReference type="AlphaFoldDB" id="A0A6N0NVQ2"/>
<dbReference type="KEGG" id="mten:GWK48_07825"/>
<keyword evidence="3 6" id="KW-0812">Transmembrane</keyword>
<evidence type="ECO:0000313" key="9">
    <source>
        <dbReference type="Proteomes" id="UP000509301"/>
    </source>
</evidence>
<organism evidence="8 9">
    <name type="scientific">Metallosphaera tengchongensis</name>
    <dbReference type="NCBI Taxonomy" id="1532350"/>
    <lineage>
        <taxon>Archaea</taxon>
        <taxon>Thermoproteota</taxon>
        <taxon>Thermoprotei</taxon>
        <taxon>Sulfolobales</taxon>
        <taxon>Sulfolobaceae</taxon>
        <taxon>Metallosphaera</taxon>
    </lineage>
</organism>
<feature type="transmembrane region" description="Helical" evidence="6">
    <location>
        <begin position="43"/>
        <end position="62"/>
    </location>
</feature>
<name>A0A6N0NVQ2_9CREN</name>
<dbReference type="RefSeq" id="WP_174631141.1">
    <property type="nucleotide sequence ID" value="NZ_CP049074.1"/>
</dbReference>
<feature type="transmembrane region" description="Helical" evidence="6">
    <location>
        <begin position="192"/>
        <end position="212"/>
    </location>
</feature>
<feature type="transmembrane region" description="Helical" evidence="6">
    <location>
        <begin position="134"/>
        <end position="153"/>
    </location>
</feature>
<feature type="transmembrane region" description="Helical" evidence="6">
    <location>
        <begin position="297"/>
        <end position="318"/>
    </location>
</feature>
<dbReference type="PANTHER" id="PTHR42718">
    <property type="entry name" value="MAJOR FACILITATOR SUPERFAMILY MULTIDRUG TRANSPORTER MFSC"/>
    <property type="match status" value="1"/>
</dbReference>
<dbReference type="SUPFAM" id="SSF103473">
    <property type="entry name" value="MFS general substrate transporter"/>
    <property type="match status" value="1"/>
</dbReference>
<dbReference type="InterPro" id="IPR036259">
    <property type="entry name" value="MFS_trans_sf"/>
</dbReference>
<feature type="transmembrane region" description="Helical" evidence="6">
    <location>
        <begin position="74"/>
        <end position="96"/>
    </location>
</feature>
<comment type="subcellular location">
    <subcellularLocation>
        <location evidence="1">Membrane</location>
        <topology evidence="1">Multi-pass membrane protein</topology>
    </subcellularLocation>
</comment>
<dbReference type="GO" id="GO:0016020">
    <property type="term" value="C:membrane"/>
    <property type="evidence" value="ECO:0007669"/>
    <property type="project" value="UniProtKB-SubCell"/>
</dbReference>
<evidence type="ECO:0000256" key="5">
    <source>
        <dbReference type="ARBA" id="ARBA00023136"/>
    </source>
</evidence>
<evidence type="ECO:0000256" key="6">
    <source>
        <dbReference type="SAM" id="Phobius"/>
    </source>
</evidence>
<feature type="transmembrane region" description="Helical" evidence="6">
    <location>
        <begin position="359"/>
        <end position="382"/>
    </location>
</feature>